<comment type="caution">
    <text evidence="1">The sequence shown here is derived from an EMBL/GenBank/DDBJ whole genome shotgun (WGS) entry which is preliminary data.</text>
</comment>
<dbReference type="RefSeq" id="WP_223022309.1">
    <property type="nucleotide sequence ID" value="NZ_CP078143.1"/>
</dbReference>
<evidence type="ECO:0000313" key="2">
    <source>
        <dbReference type="Proteomes" id="UP001596107"/>
    </source>
</evidence>
<dbReference type="EMBL" id="JBHSNB010000006">
    <property type="protein sequence ID" value="MFC5587185.1"/>
    <property type="molecule type" value="Genomic_DNA"/>
</dbReference>
<evidence type="ECO:0000313" key="1">
    <source>
        <dbReference type="EMBL" id="MFC5587185.1"/>
    </source>
</evidence>
<keyword evidence="2" id="KW-1185">Reference proteome</keyword>
<organism evidence="1 2">
    <name type="scientific">Nitratireductor kimnyeongensis</name>
    <dbReference type="NCBI Taxonomy" id="430679"/>
    <lineage>
        <taxon>Bacteria</taxon>
        <taxon>Pseudomonadati</taxon>
        <taxon>Pseudomonadota</taxon>
        <taxon>Alphaproteobacteria</taxon>
        <taxon>Hyphomicrobiales</taxon>
        <taxon>Phyllobacteriaceae</taxon>
        <taxon>Nitratireductor</taxon>
    </lineage>
</organism>
<proteinExistence type="predicted"/>
<name>A0ABW0TCL2_9HYPH</name>
<dbReference type="Pfam" id="PF08905">
    <property type="entry name" value="DUF1850"/>
    <property type="match status" value="1"/>
</dbReference>
<sequence>MSICVFAGGKALTLGTALFSLSWMHSVEKIRWEEDWRATPAGLEIVEARVQGSGAGMEPPPDARFDMGWWRYRPSVPPQPELVLAASGKTGSGWELCAAGECREIGATEGTPAIIKYCE</sequence>
<protein>
    <submittedName>
        <fullName evidence="1">DUF1850 domain-containing protein</fullName>
    </submittedName>
</protein>
<reference evidence="2" key="1">
    <citation type="journal article" date="2019" name="Int. J. Syst. Evol. Microbiol.">
        <title>The Global Catalogue of Microorganisms (GCM) 10K type strain sequencing project: providing services to taxonomists for standard genome sequencing and annotation.</title>
        <authorList>
            <consortium name="The Broad Institute Genomics Platform"/>
            <consortium name="The Broad Institute Genome Sequencing Center for Infectious Disease"/>
            <person name="Wu L."/>
            <person name="Ma J."/>
        </authorList>
    </citation>
    <scope>NUCLEOTIDE SEQUENCE [LARGE SCALE GENOMIC DNA]</scope>
    <source>
        <strain evidence="2">JCM 3366</strain>
    </source>
</reference>
<accession>A0ABW0TCL2</accession>
<dbReference type="Proteomes" id="UP001596107">
    <property type="component" value="Unassembled WGS sequence"/>
</dbReference>
<gene>
    <name evidence="1" type="ORF">ACFPOD_18870</name>
</gene>
<dbReference type="InterPro" id="IPR015001">
    <property type="entry name" value="DUF1850"/>
</dbReference>